<sequence>MPIFAPSNIPPPLNSKNSDMPVASRNGNTEVIALANLISSTAQEILSEYSKAGQDIPSLDSTDSGPFDAPEKISVGLAKAIRTIEAACAQLAFTVASPGHVMANKVLEHEETACMLVAVNAKVADHLLDKPEGLHVAELAEKANLDADKLGRILRLLATKHCFREVKPNVFANNRLSMQMVSTNTVSSYIGHIADESVKGGSYLNETLTDPKTAFSTSAEDSAFRRAHGASLFEFYNSPANSNINDRFAQALVGWGNVTGRAMLPRIYAWENVSENATLCDVGGNKGHMVLDLMKKYPKLKAVIQDLPTVLKQAKEYWAKENPQAVEKQRVEFVPIDFLKESPVPNCDFYYLRHILHDWPTSDCQKILTNVRKAMGPNSRLLIHEFVLQHIVRDTSEGAETINQAPEPLLPNYGMGRVRLYKQDINMMLLCNGKERTLQEFIEIAEQTGFKFEKLWDSGEAGLIEFTIT</sequence>
<proteinExistence type="predicted"/>
<dbReference type="PANTHER" id="PTHR43712:SF2">
    <property type="entry name" value="O-METHYLTRANSFERASE CICE"/>
    <property type="match status" value="1"/>
</dbReference>
<evidence type="ECO:0000259" key="6">
    <source>
        <dbReference type="Pfam" id="PF08100"/>
    </source>
</evidence>
<dbReference type="InterPro" id="IPR029063">
    <property type="entry name" value="SAM-dependent_MTases_sf"/>
</dbReference>
<dbReference type="PANTHER" id="PTHR43712">
    <property type="entry name" value="PUTATIVE (AFU_ORTHOLOGUE AFUA_4G14580)-RELATED"/>
    <property type="match status" value="1"/>
</dbReference>
<evidence type="ECO:0000313" key="7">
    <source>
        <dbReference type="EMBL" id="KIJ41987.1"/>
    </source>
</evidence>
<dbReference type="InterPro" id="IPR016461">
    <property type="entry name" value="COMT-like"/>
</dbReference>
<keyword evidence="3" id="KW-0949">S-adenosyl-L-methionine</keyword>
<evidence type="ECO:0000313" key="8">
    <source>
        <dbReference type="Proteomes" id="UP000054279"/>
    </source>
</evidence>
<feature type="domain" description="O-methyltransferase dimerisation" evidence="6">
    <location>
        <begin position="112"/>
        <end position="180"/>
    </location>
</feature>
<keyword evidence="2" id="KW-0808">Transferase</keyword>
<dbReference type="OrthoDB" id="1606438at2759"/>
<organism evidence="7 8">
    <name type="scientific">Sphaerobolus stellatus (strain SS14)</name>
    <dbReference type="NCBI Taxonomy" id="990650"/>
    <lineage>
        <taxon>Eukaryota</taxon>
        <taxon>Fungi</taxon>
        <taxon>Dikarya</taxon>
        <taxon>Basidiomycota</taxon>
        <taxon>Agaricomycotina</taxon>
        <taxon>Agaricomycetes</taxon>
        <taxon>Phallomycetidae</taxon>
        <taxon>Geastrales</taxon>
        <taxon>Sphaerobolaceae</taxon>
        <taxon>Sphaerobolus</taxon>
    </lineage>
</organism>
<gene>
    <name evidence="7" type="ORF">M422DRAFT_255008</name>
</gene>
<evidence type="ECO:0000256" key="3">
    <source>
        <dbReference type="ARBA" id="ARBA00022691"/>
    </source>
</evidence>
<feature type="region of interest" description="Disordered" evidence="4">
    <location>
        <begin position="1"/>
        <end position="24"/>
    </location>
</feature>
<dbReference type="EMBL" id="KN837133">
    <property type="protein sequence ID" value="KIJ41987.1"/>
    <property type="molecule type" value="Genomic_DNA"/>
</dbReference>
<dbReference type="InterPro" id="IPR012967">
    <property type="entry name" value="COMT_dimerisation"/>
</dbReference>
<evidence type="ECO:0008006" key="9">
    <source>
        <dbReference type="Google" id="ProtNLM"/>
    </source>
</evidence>
<dbReference type="Pfam" id="PF08100">
    <property type="entry name" value="Dimerisation"/>
    <property type="match status" value="1"/>
</dbReference>
<dbReference type="Gene3D" id="3.40.50.150">
    <property type="entry name" value="Vaccinia Virus protein VP39"/>
    <property type="match status" value="1"/>
</dbReference>
<reference evidence="7 8" key="1">
    <citation type="submission" date="2014-06" db="EMBL/GenBank/DDBJ databases">
        <title>Evolutionary Origins and Diversification of the Mycorrhizal Mutualists.</title>
        <authorList>
            <consortium name="DOE Joint Genome Institute"/>
            <consortium name="Mycorrhizal Genomics Consortium"/>
            <person name="Kohler A."/>
            <person name="Kuo A."/>
            <person name="Nagy L.G."/>
            <person name="Floudas D."/>
            <person name="Copeland A."/>
            <person name="Barry K.W."/>
            <person name="Cichocki N."/>
            <person name="Veneault-Fourrey C."/>
            <person name="LaButti K."/>
            <person name="Lindquist E.A."/>
            <person name="Lipzen A."/>
            <person name="Lundell T."/>
            <person name="Morin E."/>
            <person name="Murat C."/>
            <person name="Riley R."/>
            <person name="Ohm R."/>
            <person name="Sun H."/>
            <person name="Tunlid A."/>
            <person name="Henrissat B."/>
            <person name="Grigoriev I.V."/>
            <person name="Hibbett D.S."/>
            <person name="Martin F."/>
        </authorList>
    </citation>
    <scope>NUCLEOTIDE SEQUENCE [LARGE SCALE GENOMIC DNA]</scope>
    <source>
        <strain evidence="7 8">SS14</strain>
    </source>
</reference>
<dbReference type="InterPro" id="IPR001077">
    <property type="entry name" value="COMT_C"/>
</dbReference>
<evidence type="ECO:0000256" key="4">
    <source>
        <dbReference type="SAM" id="MobiDB-lite"/>
    </source>
</evidence>
<dbReference type="GO" id="GO:0008171">
    <property type="term" value="F:O-methyltransferase activity"/>
    <property type="evidence" value="ECO:0007669"/>
    <property type="project" value="InterPro"/>
</dbReference>
<protein>
    <recommendedName>
        <fullName evidence="9">O-methyltransferase domain-containing protein</fullName>
    </recommendedName>
</protein>
<evidence type="ECO:0000256" key="1">
    <source>
        <dbReference type="ARBA" id="ARBA00022603"/>
    </source>
</evidence>
<dbReference type="InterPro" id="IPR036388">
    <property type="entry name" value="WH-like_DNA-bd_sf"/>
</dbReference>
<dbReference type="GO" id="GO:0046983">
    <property type="term" value="F:protein dimerization activity"/>
    <property type="evidence" value="ECO:0007669"/>
    <property type="project" value="InterPro"/>
</dbReference>
<dbReference type="SUPFAM" id="SSF53335">
    <property type="entry name" value="S-adenosyl-L-methionine-dependent methyltransferases"/>
    <property type="match status" value="1"/>
</dbReference>
<evidence type="ECO:0000259" key="5">
    <source>
        <dbReference type="Pfam" id="PF00891"/>
    </source>
</evidence>
<feature type="domain" description="O-methyltransferase C-terminal" evidence="5">
    <location>
        <begin position="214"/>
        <end position="451"/>
    </location>
</feature>
<dbReference type="GO" id="GO:0032259">
    <property type="term" value="P:methylation"/>
    <property type="evidence" value="ECO:0007669"/>
    <property type="project" value="UniProtKB-KW"/>
</dbReference>
<dbReference type="HOGENOM" id="CLU_005533_0_1_1"/>
<dbReference type="InterPro" id="IPR036390">
    <property type="entry name" value="WH_DNA-bd_sf"/>
</dbReference>
<dbReference type="Pfam" id="PF00891">
    <property type="entry name" value="Methyltransf_2"/>
    <property type="match status" value="1"/>
</dbReference>
<dbReference type="SUPFAM" id="SSF46785">
    <property type="entry name" value="Winged helix' DNA-binding domain"/>
    <property type="match status" value="1"/>
</dbReference>
<name>A0A0C9VK33_SPHS4</name>
<accession>A0A0C9VK33</accession>
<dbReference type="Gene3D" id="1.10.10.10">
    <property type="entry name" value="Winged helix-like DNA-binding domain superfamily/Winged helix DNA-binding domain"/>
    <property type="match status" value="1"/>
</dbReference>
<dbReference type="Proteomes" id="UP000054279">
    <property type="component" value="Unassembled WGS sequence"/>
</dbReference>
<dbReference type="PROSITE" id="PS51683">
    <property type="entry name" value="SAM_OMT_II"/>
    <property type="match status" value="1"/>
</dbReference>
<evidence type="ECO:0000256" key="2">
    <source>
        <dbReference type="ARBA" id="ARBA00022679"/>
    </source>
</evidence>
<keyword evidence="1" id="KW-0489">Methyltransferase</keyword>
<keyword evidence="8" id="KW-1185">Reference proteome</keyword>
<dbReference type="AlphaFoldDB" id="A0A0C9VK33"/>